<dbReference type="Gene3D" id="1.10.260.40">
    <property type="entry name" value="lambda repressor-like DNA-binding domains"/>
    <property type="match status" value="1"/>
</dbReference>
<dbReference type="PROSITE" id="PS50943">
    <property type="entry name" value="HTH_CROC1"/>
    <property type="match status" value="1"/>
</dbReference>
<evidence type="ECO:0000313" key="1">
    <source>
        <dbReference type="EMBL" id="EFC2249736.1"/>
    </source>
</evidence>
<dbReference type="AlphaFoldDB" id="A0A168H2U6"/>
<dbReference type="InterPro" id="IPR001387">
    <property type="entry name" value="Cro/C1-type_HTH"/>
</dbReference>
<dbReference type="GO" id="GO:0003677">
    <property type="term" value="F:DNA binding"/>
    <property type="evidence" value="ECO:0007669"/>
    <property type="project" value="InterPro"/>
</dbReference>
<proteinExistence type="predicted"/>
<sequence length="162" mass="18757">MTNQGNCFNLLHMVENAHKHHAFATRLKSEMDRKNKSIKDLSLSTGVTYEMARRYTLGTAKPRDEKLERIAEFLGVEPAWLEYGQLTEKGIEPAEDSFVTQRSGANSNGEFTELSEDEKRLIRTFREFPPVEARNMLLAFEMRLKKLYDFYEKYASTPPPSE</sequence>
<name>A0A168H2U6_ECOLX</name>
<accession>A0A168H2U6</accession>
<dbReference type="Pfam" id="PF01381">
    <property type="entry name" value="HTH_3"/>
    <property type="match status" value="1"/>
</dbReference>
<dbReference type="InterPro" id="IPR010982">
    <property type="entry name" value="Lambda_DNA-bd_dom_sf"/>
</dbReference>
<dbReference type="RefSeq" id="WP_061358502.1">
    <property type="nucleotide sequence ID" value="NZ_BICR01000052.1"/>
</dbReference>
<dbReference type="CDD" id="cd00093">
    <property type="entry name" value="HTH_XRE"/>
    <property type="match status" value="1"/>
</dbReference>
<protein>
    <submittedName>
        <fullName evidence="1">Helix-turn-helix domain-containing protein</fullName>
    </submittedName>
</protein>
<dbReference type="SUPFAM" id="SSF47413">
    <property type="entry name" value="lambda repressor-like DNA-binding domains"/>
    <property type="match status" value="1"/>
</dbReference>
<dbReference type="Proteomes" id="UP000531916">
    <property type="component" value="Unassembled WGS sequence"/>
</dbReference>
<gene>
    <name evidence="1" type="ORF">E5H86_29215</name>
</gene>
<evidence type="ECO:0000313" key="2">
    <source>
        <dbReference type="Proteomes" id="UP000531916"/>
    </source>
</evidence>
<dbReference type="SMART" id="SM00530">
    <property type="entry name" value="HTH_XRE"/>
    <property type="match status" value="1"/>
</dbReference>
<reference evidence="1 2" key="1">
    <citation type="submission" date="2019-04" db="EMBL/GenBank/DDBJ databases">
        <authorList>
            <consortium name="NARMS: The National Antimicrobial Resistance Monitoring System"/>
        </authorList>
    </citation>
    <scope>NUCLEOTIDE SEQUENCE [LARGE SCALE GENOMIC DNA]</scope>
    <source>
        <strain evidence="1 2">FSIS11919500</strain>
    </source>
</reference>
<comment type="caution">
    <text evidence="1">The sequence shown here is derived from an EMBL/GenBank/DDBJ whole genome shotgun (WGS) entry which is preliminary data.</text>
</comment>
<dbReference type="EMBL" id="AASEPP010000152">
    <property type="protein sequence ID" value="EFC2249736.1"/>
    <property type="molecule type" value="Genomic_DNA"/>
</dbReference>
<organism evidence="1 2">
    <name type="scientific">Escherichia coli</name>
    <dbReference type="NCBI Taxonomy" id="562"/>
    <lineage>
        <taxon>Bacteria</taxon>
        <taxon>Pseudomonadati</taxon>
        <taxon>Pseudomonadota</taxon>
        <taxon>Gammaproteobacteria</taxon>
        <taxon>Enterobacterales</taxon>
        <taxon>Enterobacteriaceae</taxon>
        <taxon>Escherichia</taxon>
    </lineage>
</organism>